<sequence>MKFIPSQLLFLLQDRRARRNIRSLTEFTLFLFVLVVVYSYLFHVIMAHEGRDFSIITGFYWTLTVMSTLGFGDITFNSDLGRLFSIVVLLSGIIFLLVMLPFTFIQFFYAPWLEAQNKSRVPRFLPPEVDNHVIITCYDPIAIALIERLKQYGHAYVILEPEVQQALDLVDQGYRVLVGELDDSETYRRAQVEQAALVVALNDDMKNTSIVYTVREIAPHVPIVANADMEDSVDILSLAGCSHVFQFMNMLGQSLARRTLGARTRSNIIGRFENLVIAEAPAMRTPLVGQAIRETGLRPSTGINIVGLWNRGHFSLPRPETVIESSTVLVLAGSEEQLAAYSTYVGETDAVDSAPALILGGGRVGRAAVSTLKEQGMAYRIVEKNPRLSKDRENCVIGSAADHQTLIKAGINEAPSVFITTHNDDVNIYLTIYCRRLRPDIQIISRATLDRNISVLHAAGADLVMSHSSMAANTIINILTPDRVLMLTEGLNIFRCRVPAGLVGKTLLSSGIRETTGCSVIAVFREGSLHINPDPSELFTAADELLMIGTAQSERSFADKFPEKKGKFID</sequence>
<dbReference type="Proteomes" id="UP000006365">
    <property type="component" value="Chromosome"/>
</dbReference>
<dbReference type="InterPro" id="IPR013099">
    <property type="entry name" value="K_chnl_dom"/>
</dbReference>
<feature type="transmembrane region" description="Helical" evidence="2">
    <location>
        <begin position="53"/>
        <end position="71"/>
    </location>
</feature>
<dbReference type="GO" id="GO:0005886">
    <property type="term" value="C:plasma membrane"/>
    <property type="evidence" value="ECO:0007669"/>
    <property type="project" value="UniProtKB-SubCell"/>
</dbReference>
<comment type="subcellular location">
    <subcellularLocation>
        <location evidence="1">Cell membrane</location>
        <topology evidence="1">Multi-pass membrane protein</topology>
    </subcellularLocation>
</comment>
<dbReference type="AlphaFoldDB" id="A0A7U3YLD6"/>
<keyword evidence="6" id="KW-1185">Reference proteome</keyword>
<dbReference type="RefSeq" id="WP_015724050.1">
    <property type="nucleotide sequence ID" value="NC_014972.1"/>
</dbReference>
<dbReference type="InterPro" id="IPR050721">
    <property type="entry name" value="Trk_Ktr_HKT_K-transport"/>
</dbReference>
<dbReference type="PANTHER" id="PTHR43833">
    <property type="entry name" value="POTASSIUM CHANNEL PROTEIN 2-RELATED-RELATED"/>
    <property type="match status" value="1"/>
</dbReference>
<dbReference type="SUPFAM" id="SSF81324">
    <property type="entry name" value="Voltage-gated potassium channels"/>
    <property type="match status" value="1"/>
</dbReference>
<organism evidence="5 6">
    <name type="scientific">Desulfobulbus propionicus (strain ATCC 33891 / DSM 2032 / VKM B-1956 / 1pr3)</name>
    <dbReference type="NCBI Taxonomy" id="577650"/>
    <lineage>
        <taxon>Bacteria</taxon>
        <taxon>Pseudomonadati</taxon>
        <taxon>Thermodesulfobacteriota</taxon>
        <taxon>Desulfobulbia</taxon>
        <taxon>Desulfobulbales</taxon>
        <taxon>Desulfobulbaceae</taxon>
        <taxon>Desulfobulbus</taxon>
    </lineage>
</organism>
<reference evidence="5 6" key="1">
    <citation type="journal article" date="2011" name="Stand. Genomic Sci.">
        <title>Complete genome sequence of Desulfobulbus propionicus type strain (1pr3).</title>
        <authorList>
            <person name="Pagani I."/>
            <person name="Lapidus A."/>
            <person name="Nolan M."/>
            <person name="Lucas S."/>
            <person name="Hammon N."/>
            <person name="Deshpande S."/>
            <person name="Cheng J.F."/>
            <person name="Chertkov O."/>
            <person name="Davenport K."/>
            <person name="Tapia R."/>
            <person name="Han C."/>
            <person name="Goodwin L."/>
            <person name="Pitluck S."/>
            <person name="Liolios K."/>
            <person name="Mavromatis K."/>
            <person name="Ivanova N."/>
            <person name="Mikhailova N."/>
            <person name="Pati A."/>
            <person name="Chen A."/>
            <person name="Palaniappan K."/>
            <person name="Land M."/>
            <person name="Hauser L."/>
            <person name="Chang Y.J."/>
            <person name="Jeffries C.D."/>
            <person name="Detter J.C."/>
            <person name="Brambilla E."/>
            <person name="Kannan K.P."/>
            <person name="Djao O.D."/>
            <person name="Rohde M."/>
            <person name="Pukall R."/>
            <person name="Spring S."/>
            <person name="Goker M."/>
            <person name="Sikorski J."/>
            <person name="Woyke T."/>
            <person name="Bristow J."/>
            <person name="Eisen J.A."/>
            <person name="Markowitz V."/>
            <person name="Hugenholtz P."/>
            <person name="Kyrpides N.C."/>
            <person name="Klenk H.P."/>
        </authorList>
    </citation>
    <scope>NUCLEOTIDE SEQUENCE [LARGE SCALE GENOMIC DNA]</scope>
    <source>
        <strain evidence="6">ATCC 33891 / DSM 2032 / 1pr3</strain>
    </source>
</reference>
<evidence type="ECO:0000256" key="1">
    <source>
        <dbReference type="ARBA" id="ARBA00004651"/>
    </source>
</evidence>
<dbReference type="EMBL" id="CP002364">
    <property type="protein sequence ID" value="ADW17509.1"/>
    <property type="molecule type" value="Genomic_DNA"/>
</dbReference>
<dbReference type="Gene3D" id="3.30.70.1450">
    <property type="entry name" value="Regulator of K+ conductance, C-terminal domain"/>
    <property type="match status" value="2"/>
</dbReference>
<dbReference type="PROSITE" id="PS51201">
    <property type="entry name" value="RCK_N"/>
    <property type="match status" value="1"/>
</dbReference>
<dbReference type="Pfam" id="PF02080">
    <property type="entry name" value="TrkA_C"/>
    <property type="match status" value="2"/>
</dbReference>
<feature type="domain" description="RCK C-terminal" evidence="4">
    <location>
        <begin position="263"/>
        <end position="347"/>
    </location>
</feature>
<keyword evidence="2" id="KW-0472">Membrane</keyword>
<gene>
    <name evidence="5" type="ordered locus">Despr_1346</name>
</gene>
<dbReference type="InterPro" id="IPR036291">
    <property type="entry name" value="NAD(P)-bd_dom_sf"/>
</dbReference>
<dbReference type="KEGG" id="dpr:Despr_1346"/>
<feature type="transmembrane region" description="Helical" evidence="2">
    <location>
        <begin position="83"/>
        <end position="109"/>
    </location>
</feature>
<proteinExistence type="predicted"/>
<dbReference type="SUPFAM" id="SSF116726">
    <property type="entry name" value="TrkA C-terminal domain-like"/>
    <property type="match status" value="2"/>
</dbReference>
<dbReference type="InterPro" id="IPR006037">
    <property type="entry name" value="RCK_C"/>
</dbReference>
<feature type="domain" description="RCK N-terminal" evidence="3">
    <location>
        <begin position="353"/>
        <end position="466"/>
    </location>
</feature>
<dbReference type="PANTHER" id="PTHR43833:SF13">
    <property type="entry name" value="POTASSIUM CHANNEL PROTEIN 2-RELATED"/>
    <property type="match status" value="1"/>
</dbReference>
<dbReference type="InterPro" id="IPR003148">
    <property type="entry name" value="RCK_N"/>
</dbReference>
<dbReference type="GO" id="GO:0006813">
    <property type="term" value="P:potassium ion transport"/>
    <property type="evidence" value="ECO:0007669"/>
    <property type="project" value="InterPro"/>
</dbReference>
<dbReference type="InterPro" id="IPR036721">
    <property type="entry name" value="RCK_C_sf"/>
</dbReference>
<feature type="transmembrane region" description="Helical" evidence="2">
    <location>
        <begin position="21"/>
        <end position="41"/>
    </location>
</feature>
<evidence type="ECO:0000313" key="6">
    <source>
        <dbReference type="Proteomes" id="UP000006365"/>
    </source>
</evidence>
<evidence type="ECO:0000259" key="4">
    <source>
        <dbReference type="PROSITE" id="PS51202"/>
    </source>
</evidence>
<keyword evidence="2" id="KW-0812">Transmembrane</keyword>
<accession>A0A7U3YLD6</accession>
<name>A0A7U3YLD6_DESPD</name>
<dbReference type="PROSITE" id="PS51202">
    <property type="entry name" value="RCK_C"/>
    <property type="match status" value="2"/>
</dbReference>
<feature type="domain" description="RCK C-terminal" evidence="4">
    <location>
        <begin position="481"/>
        <end position="563"/>
    </location>
</feature>
<keyword evidence="2" id="KW-1133">Transmembrane helix</keyword>
<dbReference type="Gene3D" id="1.10.287.70">
    <property type="match status" value="1"/>
</dbReference>
<dbReference type="PRINTS" id="PR00169">
    <property type="entry name" value="KCHANNEL"/>
</dbReference>
<dbReference type="Pfam" id="PF07885">
    <property type="entry name" value="Ion_trans_2"/>
    <property type="match status" value="1"/>
</dbReference>
<evidence type="ECO:0000256" key="2">
    <source>
        <dbReference type="SAM" id="Phobius"/>
    </source>
</evidence>
<dbReference type="GO" id="GO:0008324">
    <property type="term" value="F:monoatomic cation transmembrane transporter activity"/>
    <property type="evidence" value="ECO:0007669"/>
    <property type="project" value="InterPro"/>
</dbReference>
<dbReference type="Pfam" id="PF02254">
    <property type="entry name" value="TrkA_N"/>
    <property type="match status" value="2"/>
</dbReference>
<evidence type="ECO:0000259" key="3">
    <source>
        <dbReference type="PROSITE" id="PS51201"/>
    </source>
</evidence>
<protein>
    <submittedName>
        <fullName evidence="5">TrkA-N domain protein</fullName>
    </submittedName>
</protein>
<dbReference type="SUPFAM" id="SSF51735">
    <property type="entry name" value="NAD(P)-binding Rossmann-fold domains"/>
    <property type="match status" value="2"/>
</dbReference>
<dbReference type="Gene3D" id="3.40.50.720">
    <property type="entry name" value="NAD(P)-binding Rossmann-like Domain"/>
    <property type="match status" value="2"/>
</dbReference>
<evidence type="ECO:0000313" key="5">
    <source>
        <dbReference type="EMBL" id="ADW17509.1"/>
    </source>
</evidence>